<reference evidence="4" key="2">
    <citation type="submission" date="2012-11" db="EMBL/GenBank/DDBJ databases">
        <authorList>
            <person name="Kuo A."/>
            <person name="Curtis B.A."/>
            <person name="Tanifuji G."/>
            <person name="Burki F."/>
            <person name="Gruber A."/>
            <person name="Irimia M."/>
            <person name="Maruyama S."/>
            <person name="Arias M.C."/>
            <person name="Ball S.G."/>
            <person name="Gile G.H."/>
            <person name="Hirakawa Y."/>
            <person name="Hopkins J.F."/>
            <person name="Rensing S.A."/>
            <person name="Schmutz J."/>
            <person name="Symeonidi A."/>
            <person name="Elias M."/>
            <person name="Eveleigh R.J."/>
            <person name="Herman E.K."/>
            <person name="Klute M.J."/>
            <person name="Nakayama T."/>
            <person name="Obornik M."/>
            <person name="Reyes-Prieto A."/>
            <person name="Armbrust E.V."/>
            <person name="Aves S.J."/>
            <person name="Beiko R.G."/>
            <person name="Coutinho P."/>
            <person name="Dacks J.B."/>
            <person name="Durnford D.G."/>
            <person name="Fast N.M."/>
            <person name="Green B.R."/>
            <person name="Grisdale C."/>
            <person name="Hempe F."/>
            <person name="Henrissat B."/>
            <person name="Hoppner M.P."/>
            <person name="Ishida K.-I."/>
            <person name="Kim E."/>
            <person name="Koreny L."/>
            <person name="Kroth P.G."/>
            <person name="Liu Y."/>
            <person name="Malik S.-B."/>
            <person name="Maier U.G."/>
            <person name="McRose D."/>
            <person name="Mock T."/>
            <person name="Neilson J.A."/>
            <person name="Onodera N.T."/>
            <person name="Poole A.M."/>
            <person name="Pritham E.J."/>
            <person name="Richards T.A."/>
            <person name="Rocap G."/>
            <person name="Roy S.W."/>
            <person name="Sarai C."/>
            <person name="Schaack S."/>
            <person name="Shirato S."/>
            <person name="Slamovits C.H."/>
            <person name="Spencer D.F."/>
            <person name="Suzuki S."/>
            <person name="Worden A.Z."/>
            <person name="Zauner S."/>
            <person name="Barry K."/>
            <person name="Bell C."/>
            <person name="Bharti A.K."/>
            <person name="Crow J.A."/>
            <person name="Grimwood J."/>
            <person name="Kramer R."/>
            <person name="Lindquist E."/>
            <person name="Lucas S."/>
            <person name="Salamov A."/>
            <person name="McFadden G.I."/>
            <person name="Lane C.E."/>
            <person name="Keeling P.J."/>
            <person name="Gray M.W."/>
            <person name="Grigoriev I.V."/>
            <person name="Archibald J.M."/>
        </authorList>
    </citation>
    <scope>NUCLEOTIDE SEQUENCE</scope>
    <source>
        <strain evidence="4">CCMP2712</strain>
    </source>
</reference>
<evidence type="ECO:0000256" key="1">
    <source>
        <dbReference type="SAM" id="MobiDB-lite"/>
    </source>
</evidence>
<gene>
    <name evidence="2" type="ORF">GUITHDRAFT_117427</name>
</gene>
<accession>L1IKI0</accession>
<dbReference type="RefSeq" id="XP_005823409.1">
    <property type="nucleotide sequence ID" value="XM_005823352.1"/>
</dbReference>
<dbReference type="AlphaFoldDB" id="L1IKI0"/>
<dbReference type="PaxDb" id="55529-EKX36429"/>
<evidence type="ECO:0000313" key="4">
    <source>
        <dbReference type="Proteomes" id="UP000011087"/>
    </source>
</evidence>
<name>L1IKI0_GUITC</name>
<dbReference type="HOGENOM" id="CLU_1520639_0_0_1"/>
<organism evidence="2">
    <name type="scientific">Guillardia theta (strain CCMP2712)</name>
    <name type="common">Cryptophyte</name>
    <dbReference type="NCBI Taxonomy" id="905079"/>
    <lineage>
        <taxon>Eukaryota</taxon>
        <taxon>Cryptophyceae</taxon>
        <taxon>Pyrenomonadales</taxon>
        <taxon>Geminigeraceae</taxon>
        <taxon>Guillardia</taxon>
    </lineage>
</organism>
<reference evidence="2 4" key="1">
    <citation type="journal article" date="2012" name="Nature">
        <title>Algal genomes reveal evolutionary mosaicism and the fate of nucleomorphs.</title>
        <authorList>
            <consortium name="DOE Joint Genome Institute"/>
            <person name="Curtis B.A."/>
            <person name="Tanifuji G."/>
            <person name="Burki F."/>
            <person name="Gruber A."/>
            <person name="Irimia M."/>
            <person name="Maruyama S."/>
            <person name="Arias M.C."/>
            <person name="Ball S.G."/>
            <person name="Gile G.H."/>
            <person name="Hirakawa Y."/>
            <person name="Hopkins J.F."/>
            <person name="Kuo A."/>
            <person name="Rensing S.A."/>
            <person name="Schmutz J."/>
            <person name="Symeonidi A."/>
            <person name="Elias M."/>
            <person name="Eveleigh R.J."/>
            <person name="Herman E.K."/>
            <person name="Klute M.J."/>
            <person name="Nakayama T."/>
            <person name="Obornik M."/>
            <person name="Reyes-Prieto A."/>
            <person name="Armbrust E.V."/>
            <person name="Aves S.J."/>
            <person name="Beiko R.G."/>
            <person name="Coutinho P."/>
            <person name="Dacks J.B."/>
            <person name="Durnford D.G."/>
            <person name="Fast N.M."/>
            <person name="Green B.R."/>
            <person name="Grisdale C.J."/>
            <person name="Hempel F."/>
            <person name="Henrissat B."/>
            <person name="Hoppner M.P."/>
            <person name="Ishida K."/>
            <person name="Kim E."/>
            <person name="Koreny L."/>
            <person name="Kroth P.G."/>
            <person name="Liu Y."/>
            <person name="Malik S.B."/>
            <person name="Maier U.G."/>
            <person name="McRose D."/>
            <person name="Mock T."/>
            <person name="Neilson J.A."/>
            <person name="Onodera N.T."/>
            <person name="Poole A.M."/>
            <person name="Pritham E.J."/>
            <person name="Richards T.A."/>
            <person name="Rocap G."/>
            <person name="Roy S.W."/>
            <person name="Sarai C."/>
            <person name="Schaack S."/>
            <person name="Shirato S."/>
            <person name="Slamovits C.H."/>
            <person name="Spencer D.F."/>
            <person name="Suzuki S."/>
            <person name="Worden A.Z."/>
            <person name="Zauner S."/>
            <person name="Barry K."/>
            <person name="Bell C."/>
            <person name="Bharti A.K."/>
            <person name="Crow J.A."/>
            <person name="Grimwood J."/>
            <person name="Kramer R."/>
            <person name="Lindquist E."/>
            <person name="Lucas S."/>
            <person name="Salamov A."/>
            <person name="McFadden G.I."/>
            <person name="Lane C.E."/>
            <person name="Keeling P.J."/>
            <person name="Gray M.W."/>
            <person name="Grigoriev I.V."/>
            <person name="Archibald J.M."/>
        </authorList>
    </citation>
    <scope>NUCLEOTIDE SEQUENCE</scope>
    <source>
        <strain evidence="2 4">CCMP2712</strain>
    </source>
</reference>
<reference evidence="3" key="3">
    <citation type="submission" date="2016-03" db="UniProtKB">
        <authorList>
            <consortium name="EnsemblProtists"/>
        </authorList>
    </citation>
    <scope>IDENTIFICATION</scope>
</reference>
<proteinExistence type="predicted"/>
<keyword evidence="4" id="KW-1185">Reference proteome</keyword>
<feature type="region of interest" description="Disordered" evidence="1">
    <location>
        <begin position="1"/>
        <end position="21"/>
    </location>
</feature>
<dbReference type="EMBL" id="JH993074">
    <property type="protein sequence ID" value="EKX36429.1"/>
    <property type="molecule type" value="Genomic_DNA"/>
</dbReference>
<feature type="compositionally biased region" description="Basic and acidic residues" evidence="1">
    <location>
        <begin position="1"/>
        <end position="14"/>
    </location>
</feature>
<dbReference type="EnsemblProtists" id="EKX36429">
    <property type="protein sequence ID" value="EKX36429"/>
    <property type="gene ID" value="GUITHDRAFT_117427"/>
</dbReference>
<dbReference type="Proteomes" id="UP000011087">
    <property type="component" value="Unassembled WGS sequence"/>
</dbReference>
<dbReference type="KEGG" id="gtt:GUITHDRAFT_117427"/>
<sequence length="177" mass="19563">MGTINAKERQKGEEEVAMASRGKKGLKSGMFLGGQVGSSASRMEDSAWDLVGCCLQRNAHQRILASTHTNKQVESPFGVVPTFEQISVPRSSAHMASMRRGSYSGKEISGAPQNFTSFRRLSEIKLETKKDADPNGKLTFSPKGLLKQKQGFVHFNEESMSKSFRQNQNVSALHNLW</sequence>
<evidence type="ECO:0000313" key="3">
    <source>
        <dbReference type="EnsemblProtists" id="EKX36429"/>
    </source>
</evidence>
<evidence type="ECO:0000313" key="2">
    <source>
        <dbReference type="EMBL" id="EKX36429.1"/>
    </source>
</evidence>
<protein>
    <submittedName>
        <fullName evidence="2 3">Uncharacterized protein</fullName>
    </submittedName>
</protein>
<dbReference type="GeneID" id="17293165"/>